<dbReference type="Pfam" id="PF14234">
    <property type="entry name" value="DUF4336"/>
    <property type="match status" value="1"/>
</dbReference>
<name>Q0AQH0_MARMM</name>
<protein>
    <recommendedName>
        <fullName evidence="3">DUF4336 domain-containing protein</fullName>
    </recommendedName>
</protein>
<evidence type="ECO:0000313" key="2">
    <source>
        <dbReference type="Proteomes" id="UP000001964"/>
    </source>
</evidence>
<sequence length="237" mass="26807">MDAEPDSSTLQWMSDGIWTASGDVVTAVAGFHYPTRMMVIRLEDDRLWVWSPVALDEALQREIDALGEVAHIVAPNSLHHLALADWQFAYPAAQLHGAPGMAAQLSDLKFDRELTDSADPAWAGEIDQVVVRGNRITTEVVFFHRASGTVIFTDLIQHLPDDWYSGWRRWVARWDRMTGPEPAVPGKFRLAFRDRKLARAAIDRILSWPVTTVLFAHGEPVRDNAHAFLKRAFAWLR</sequence>
<accession>Q0AQH0</accession>
<dbReference type="AlphaFoldDB" id="Q0AQH0"/>
<dbReference type="EMBL" id="CP000449">
    <property type="protein sequence ID" value="ABI65467.1"/>
    <property type="molecule type" value="Genomic_DNA"/>
</dbReference>
<gene>
    <name evidence="1" type="ordered locus">Mmar10_1174</name>
</gene>
<dbReference type="eggNOG" id="COG4221">
    <property type="taxonomic scope" value="Bacteria"/>
</dbReference>
<keyword evidence="2" id="KW-1185">Reference proteome</keyword>
<dbReference type="RefSeq" id="WP_011643114.1">
    <property type="nucleotide sequence ID" value="NC_008347.1"/>
</dbReference>
<dbReference type="PANTHER" id="PTHR33835:SF1">
    <property type="entry name" value="METALLO-BETA-LACTAMASE DOMAIN-CONTAINING PROTEIN"/>
    <property type="match status" value="1"/>
</dbReference>
<dbReference type="InterPro" id="IPR025638">
    <property type="entry name" value="DUF4336"/>
</dbReference>
<dbReference type="PANTHER" id="PTHR33835">
    <property type="entry name" value="YALI0C07656P"/>
    <property type="match status" value="1"/>
</dbReference>
<evidence type="ECO:0000313" key="1">
    <source>
        <dbReference type="EMBL" id="ABI65467.1"/>
    </source>
</evidence>
<dbReference type="InterPro" id="IPR036866">
    <property type="entry name" value="RibonucZ/Hydroxyglut_hydro"/>
</dbReference>
<reference evidence="1 2" key="1">
    <citation type="submission" date="2006-08" db="EMBL/GenBank/DDBJ databases">
        <title>Complete sequence of Maricaulis maris MCS10.</title>
        <authorList>
            <consortium name="US DOE Joint Genome Institute"/>
            <person name="Copeland A."/>
            <person name="Lucas S."/>
            <person name="Lapidus A."/>
            <person name="Barry K."/>
            <person name="Detter J.C."/>
            <person name="Glavina del Rio T."/>
            <person name="Hammon N."/>
            <person name="Israni S."/>
            <person name="Dalin E."/>
            <person name="Tice H."/>
            <person name="Pitluck S."/>
            <person name="Saunders E."/>
            <person name="Brettin T."/>
            <person name="Bruce D."/>
            <person name="Han C."/>
            <person name="Tapia R."/>
            <person name="Gilna P."/>
            <person name="Schmutz J."/>
            <person name="Larimer F."/>
            <person name="Land M."/>
            <person name="Hauser L."/>
            <person name="Kyrpides N."/>
            <person name="Mikhailova N."/>
            <person name="Viollier P."/>
            <person name="Stephens C."/>
            <person name="Richardson P."/>
        </authorList>
    </citation>
    <scope>NUCLEOTIDE SEQUENCE [LARGE SCALE GENOMIC DNA]</scope>
    <source>
        <strain evidence="1 2">MCS10</strain>
    </source>
</reference>
<evidence type="ECO:0008006" key="3">
    <source>
        <dbReference type="Google" id="ProtNLM"/>
    </source>
</evidence>
<organism evidence="1 2">
    <name type="scientific">Maricaulis maris (strain MCS10)</name>
    <name type="common">Caulobacter maris</name>
    <dbReference type="NCBI Taxonomy" id="394221"/>
    <lineage>
        <taxon>Bacteria</taxon>
        <taxon>Pseudomonadati</taxon>
        <taxon>Pseudomonadota</taxon>
        <taxon>Alphaproteobacteria</taxon>
        <taxon>Maricaulales</taxon>
        <taxon>Maricaulaceae</taxon>
        <taxon>Maricaulis</taxon>
    </lineage>
</organism>
<dbReference type="SUPFAM" id="SSF56281">
    <property type="entry name" value="Metallo-hydrolase/oxidoreductase"/>
    <property type="match status" value="1"/>
</dbReference>
<dbReference type="KEGG" id="mmr:Mmar10_1174"/>
<dbReference type="HOGENOM" id="CLU_056292_2_0_5"/>
<proteinExistence type="predicted"/>
<dbReference type="STRING" id="394221.Mmar10_1174"/>
<dbReference type="Proteomes" id="UP000001964">
    <property type="component" value="Chromosome"/>
</dbReference>